<evidence type="ECO:0000256" key="7">
    <source>
        <dbReference type="PROSITE-ProRule" id="PRU00533"/>
    </source>
</evidence>
<comment type="catalytic activity">
    <reaction evidence="6">
        <text>a fatty acyl-[ACP] + S-adenosyl-L-methionine = an N-acyl-L-homoserine lactone + S-methyl-5'-thioadenosine + holo-[ACP] + H(+)</text>
        <dbReference type="Rhea" id="RHEA:10096"/>
        <dbReference type="Rhea" id="RHEA-COMP:9685"/>
        <dbReference type="Rhea" id="RHEA-COMP:14125"/>
        <dbReference type="ChEBI" id="CHEBI:15378"/>
        <dbReference type="ChEBI" id="CHEBI:17509"/>
        <dbReference type="ChEBI" id="CHEBI:55474"/>
        <dbReference type="ChEBI" id="CHEBI:59789"/>
        <dbReference type="ChEBI" id="CHEBI:64479"/>
        <dbReference type="ChEBI" id="CHEBI:138651"/>
        <dbReference type="EC" id="2.3.1.184"/>
    </reaction>
</comment>
<dbReference type="EMBL" id="JBGBZJ010000002">
    <property type="protein sequence ID" value="MEY9451457.1"/>
    <property type="molecule type" value="Genomic_DNA"/>
</dbReference>
<dbReference type="Pfam" id="PF00765">
    <property type="entry name" value="Autoind_synth"/>
    <property type="match status" value="1"/>
</dbReference>
<evidence type="ECO:0000256" key="2">
    <source>
        <dbReference type="ARBA" id="ARBA00022654"/>
    </source>
</evidence>
<comment type="caution">
    <text evidence="8">The sequence shown here is derived from an EMBL/GenBank/DDBJ whole genome shotgun (WGS) entry which is preliminary data.</text>
</comment>
<protein>
    <recommendedName>
        <fullName evidence="1">acyl-homoserine-lactone synthase</fullName>
        <ecNumber evidence="1">2.3.1.184</ecNumber>
    </recommendedName>
</protein>
<dbReference type="Gene3D" id="3.40.630.30">
    <property type="match status" value="1"/>
</dbReference>
<name>A0ABV4FJF7_9BRAD</name>
<evidence type="ECO:0000313" key="9">
    <source>
        <dbReference type="Proteomes" id="UP001565369"/>
    </source>
</evidence>
<evidence type="ECO:0000313" key="8">
    <source>
        <dbReference type="EMBL" id="MEY9451457.1"/>
    </source>
</evidence>
<dbReference type="EC" id="2.3.1.184" evidence="1"/>
<evidence type="ECO:0000256" key="6">
    <source>
        <dbReference type="ARBA" id="ARBA00048576"/>
    </source>
</evidence>
<organism evidence="8 9">
    <name type="scientific">Bradyrhizobium ottawaense</name>
    <dbReference type="NCBI Taxonomy" id="931866"/>
    <lineage>
        <taxon>Bacteria</taxon>
        <taxon>Pseudomonadati</taxon>
        <taxon>Pseudomonadota</taxon>
        <taxon>Alphaproteobacteria</taxon>
        <taxon>Hyphomicrobiales</taxon>
        <taxon>Nitrobacteraceae</taxon>
        <taxon>Bradyrhizobium</taxon>
    </lineage>
</organism>
<keyword evidence="4" id="KW-0949">S-adenosyl-L-methionine</keyword>
<evidence type="ECO:0000256" key="5">
    <source>
        <dbReference type="ARBA" id="ARBA00022929"/>
    </source>
</evidence>
<evidence type="ECO:0000256" key="1">
    <source>
        <dbReference type="ARBA" id="ARBA00012340"/>
    </source>
</evidence>
<dbReference type="InterPro" id="IPR016181">
    <property type="entry name" value="Acyl_CoA_acyltransferase"/>
</dbReference>
<dbReference type="InterPro" id="IPR001690">
    <property type="entry name" value="Autoind_synthase"/>
</dbReference>
<dbReference type="PROSITE" id="PS51187">
    <property type="entry name" value="AUTOINDUCER_SYNTH_2"/>
    <property type="match status" value="1"/>
</dbReference>
<keyword evidence="9" id="KW-1185">Reference proteome</keyword>
<dbReference type="PANTHER" id="PTHR39322:SF1">
    <property type="entry name" value="ISOVALERYL-HOMOSERINE LACTONE SYNTHASE"/>
    <property type="match status" value="1"/>
</dbReference>
<keyword evidence="3 8" id="KW-0808">Transferase</keyword>
<dbReference type="PRINTS" id="PR01549">
    <property type="entry name" value="AUTOINDCRSYN"/>
</dbReference>
<comment type="similarity">
    <text evidence="7">Belongs to the autoinducer synthase family.</text>
</comment>
<gene>
    <name evidence="8" type="ORF">ABIG07_000405</name>
</gene>
<evidence type="ECO:0000256" key="4">
    <source>
        <dbReference type="ARBA" id="ARBA00022691"/>
    </source>
</evidence>
<dbReference type="InterPro" id="IPR018311">
    <property type="entry name" value="Autoind_synth_CS"/>
</dbReference>
<reference evidence="8 9" key="1">
    <citation type="submission" date="2024-07" db="EMBL/GenBank/DDBJ databases">
        <title>Genomic Encyclopedia of Type Strains, Phase V (KMG-V): Genome sequencing to study the core and pangenomes of soil and plant-associated prokaryotes.</title>
        <authorList>
            <person name="Whitman W."/>
        </authorList>
    </citation>
    <scope>NUCLEOTIDE SEQUENCE [LARGE SCALE GENOMIC DNA]</scope>
    <source>
        <strain evidence="8 9">USDA 152</strain>
    </source>
</reference>
<dbReference type="PANTHER" id="PTHR39322">
    <property type="entry name" value="ACYL-HOMOSERINE-LACTONE SYNTHASE"/>
    <property type="match status" value="1"/>
</dbReference>
<sequence>MKVIVRSRASLLHDSELTLGMHRLRRRVFKDRLDWDVSVRDGLEIDQYDTFDPTYLLALEKSYVVGCVRLLPTTGRNMLADTFPVLLDGNPAPRAATIWESSRFCVDTKSAAATVDNGLRKATFLLFAAMIEWGQQHDLQAIATVTDLRMERILRRAGWHLDRLGTPHQIGTTSAVAGLLPITEEALGAIRAAGQISGCAIDAPSSLAIAA</sequence>
<proteinExistence type="inferred from homology"/>
<evidence type="ECO:0000256" key="3">
    <source>
        <dbReference type="ARBA" id="ARBA00022679"/>
    </source>
</evidence>
<accession>A0ABV4FJF7</accession>
<dbReference type="PROSITE" id="PS00949">
    <property type="entry name" value="AUTOINDUCER_SYNTH_1"/>
    <property type="match status" value="1"/>
</dbReference>
<dbReference type="SUPFAM" id="SSF55729">
    <property type="entry name" value="Acyl-CoA N-acyltransferases (Nat)"/>
    <property type="match status" value="1"/>
</dbReference>
<keyword evidence="5 7" id="KW-0071">Autoinducer synthesis</keyword>
<dbReference type="RefSeq" id="WP_038975169.1">
    <property type="nucleotide sequence ID" value="NZ_CP150124.1"/>
</dbReference>
<dbReference type="GO" id="GO:0061579">
    <property type="term" value="F:N-acyl homoserine lactone synthase activity"/>
    <property type="evidence" value="ECO:0007669"/>
    <property type="project" value="UniProtKB-EC"/>
</dbReference>
<keyword evidence="8" id="KW-0012">Acyltransferase</keyword>
<dbReference type="Proteomes" id="UP001565369">
    <property type="component" value="Unassembled WGS sequence"/>
</dbReference>
<keyword evidence="2 7" id="KW-0673">Quorum sensing</keyword>